<dbReference type="PANTHER" id="PTHR12701:SF20">
    <property type="entry name" value="ENDOPLASMIC RETICULUM TRANSMEMBRANE PROTEIN"/>
    <property type="match status" value="1"/>
</dbReference>
<comment type="caution">
    <text evidence="11">Lacks conserved residue(s) required for the propagation of feature annotation.</text>
</comment>
<dbReference type="Proteomes" id="UP000716291">
    <property type="component" value="Unassembled WGS sequence"/>
</dbReference>
<keyword evidence="4 11" id="KW-0812">Transmembrane</keyword>
<sequence length="204" mass="24152">MTIYFTTIFFILVVEMFIFCVIVLPLPSRWRRAMFKFASTSPLVDKALNTLRIVFGFIFVLFIDAVNRLQRLNENEEESHHDHSYEESLKASKFYAQRNLYLTGFTLFLSLILERTSSLVIAMLKKEEELEDAMKEHVSSTQDQERLETMETTFKNKITALKVEVEELKKQEKDIENLKKQIAQQTEEYNQLRDRHESLKQKQA</sequence>
<dbReference type="GO" id="GO:0006886">
    <property type="term" value="P:intracellular protein transport"/>
    <property type="evidence" value="ECO:0007669"/>
    <property type="project" value="UniProtKB-UniRule"/>
</dbReference>
<evidence type="ECO:0000256" key="9">
    <source>
        <dbReference type="ARBA" id="ARBA00023054"/>
    </source>
</evidence>
<evidence type="ECO:0000313" key="16">
    <source>
        <dbReference type="Proteomes" id="UP000716291"/>
    </source>
</evidence>
<keyword evidence="16" id="KW-1185">Reference proteome</keyword>
<evidence type="ECO:0000256" key="1">
    <source>
        <dbReference type="ARBA" id="ARBA00004477"/>
    </source>
</evidence>
<keyword evidence="5 11" id="KW-0256">Endoplasmic reticulum</keyword>
<dbReference type="InterPro" id="IPR008417">
    <property type="entry name" value="BAP29/BAP31"/>
</dbReference>
<feature type="domain" description="BAP29/BAP31 transmembrane" evidence="13">
    <location>
        <begin position="1"/>
        <end position="132"/>
    </location>
</feature>
<evidence type="ECO:0000313" key="15">
    <source>
        <dbReference type="EMBL" id="KAG1310675.1"/>
    </source>
</evidence>
<comment type="similarity">
    <text evidence="2 11">Belongs to the BCAP29/BCAP31 family.</text>
</comment>
<gene>
    <name evidence="15" type="ORF">G6F64_004390</name>
</gene>
<comment type="caution">
    <text evidence="15">The sequence shown here is derived from an EMBL/GenBank/DDBJ whole genome shotgun (WGS) entry which is preliminary data.</text>
</comment>
<dbReference type="EMBL" id="JAANQT010000477">
    <property type="protein sequence ID" value="KAG1310675.1"/>
    <property type="molecule type" value="Genomic_DNA"/>
</dbReference>
<evidence type="ECO:0000256" key="12">
    <source>
        <dbReference type="SAM" id="Coils"/>
    </source>
</evidence>
<feature type="transmembrane region" description="Helical" evidence="11">
    <location>
        <begin position="6"/>
        <end position="26"/>
    </location>
</feature>
<evidence type="ECO:0000259" key="13">
    <source>
        <dbReference type="Pfam" id="PF05529"/>
    </source>
</evidence>
<evidence type="ECO:0000256" key="5">
    <source>
        <dbReference type="ARBA" id="ARBA00022824"/>
    </source>
</evidence>
<evidence type="ECO:0000256" key="2">
    <source>
        <dbReference type="ARBA" id="ARBA00007956"/>
    </source>
</evidence>
<dbReference type="GO" id="GO:0005789">
    <property type="term" value="C:endoplasmic reticulum membrane"/>
    <property type="evidence" value="ECO:0007669"/>
    <property type="project" value="UniProtKB-SubCell"/>
</dbReference>
<organism evidence="15 16">
    <name type="scientific">Rhizopus oryzae</name>
    <name type="common">Mucormycosis agent</name>
    <name type="synonym">Rhizopus arrhizus var. delemar</name>
    <dbReference type="NCBI Taxonomy" id="64495"/>
    <lineage>
        <taxon>Eukaryota</taxon>
        <taxon>Fungi</taxon>
        <taxon>Fungi incertae sedis</taxon>
        <taxon>Mucoromycota</taxon>
        <taxon>Mucoromycotina</taxon>
        <taxon>Mucoromycetes</taxon>
        <taxon>Mucorales</taxon>
        <taxon>Mucorineae</taxon>
        <taxon>Rhizopodaceae</taxon>
        <taxon>Rhizopus</taxon>
    </lineage>
</organism>
<evidence type="ECO:0000256" key="8">
    <source>
        <dbReference type="ARBA" id="ARBA00022989"/>
    </source>
</evidence>
<comment type="subcellular location">
    <subcellularLocation>
        <location evidence="1 11">Endoplasmic reticulum membrane</location>
        <topology evidence="1 11">Multi-pass membrane protein</topology>
    </subcellularLocation>
</comment>
<name>A0A9P6XD70_RHIOR</name>
<dbReference type="GO" id="GO:0006888">
    <property type="term" value="P:endoplasmic reticulum to Golgi vesicle-mediated transport"/>
    <property type="evidence" value="ECO:0007669"/>
    <property type="project" value="UniProtKB-UniRule"/>
</dbReference>
<dbReference type="PANTHER" id="PTHR12701">
    <property type="entry name" value="BCR-ASSOCIATED PROTEIN, BAP"/>
    <property type="match status" value="1"/>
</dbReference>
<keyword evidence="9 12" id="KW-0175">Coiled coil</keyword>
<keyword evidence="10 11" id="KW-0472">Membrane</keyword>
<protein>
    <recommendedName>
        <fullName evidence="11">Endoplasmic reticulum transmembrane protein</fullName>
    </recommendedName>
</protein>
<evidence type="ECO:0000259" key="14">
    <source>
        <dbReference type="Pfam" id="PF18035"/>
    </source>
</evidence>
<accession>A0A9P6XD70</accession>
<feature type="domain" description="Bap31/Bap29 cytoplasmic coiled-coil" evidence="14">
    <location>
        <begin position="157"/>
        <end position="201"/>
    </location>
</feature>
<proteinExistence type="inferred from homology"/>
<feature type="coiled-coil region" evidence="12">
    <location>
        <begin position="151"/>
        <end position="202"/>
    </location>
</feature>
<feature type="transmembrane region" description="Helical" evidence="11">
    <location>
        <begin position="47"/>
        <end position="66"/>
    </location>
</feature>
<dbReference type="GO" id="GO:0070973">
    <property type="term" value="P:protein localization to endoplasmic reticulum exit site"/>
    <property type="evidence" value="ECO:0007669"/>
    <property type="project" value="UniProtKB-UniRule"/>
</dbReference>
<evidence type="ECO:0000256" key="11">
    <source>
        <dbReference type="RuleBase" id="RU367026"/>
    </source>
</evidence>
<keyword evidence="8 11" id="KW-1133">Transmembrane helix</keyword>
<evidence type="ECO:0000256" key="6">
    <source>
        <dbReference type="ARBA" id="ARBA00022892"/>
    </source>
</evidence>
<keyword evidence="6 11" id="KW-0931">ER-Golgi transport</keyword>
<keyword evidence="3 11" id="KW-0813">Transport</keyword>
<dbReference type="Pfam" id="PF05529">
    <property type="entry name" value="Bap31"/>
    <property type="match status" value="1"/>
</dbReference>
<evidence type="ECO:0000256" key="10">
    <source>
        <dbReference type="ARBA" id="ARBA00023136"/>
    </source>
</evidence>
<dbReference type="InterPro" id="IPR041672">
    <property type="entry name" value="Bap31/Bap29_C"/>
</dbReference>
<evidence type="ECO:0000256" key="4">
    <source>
        <dbReference type="ARBA" id="ARBA00022692"/>
    </source>
</evidence>
<keyword evidence="7 11" id="KW-0653">Protein transport</keyword>
<reference evidence="15" key="1">
    <citation type="journal article" date="2020" name="Microb. Genom.">
        <title>Genetic diversity of clinical and environmental Mucorales isolates obtained from an investigation of mucormycosis cases among solid organ transplant recipients.</title>
        <authorList>
            <person name="Nguyen M.H."/>
            <person name="Kaul D."/>
            <person name="Muto C."/>
            <person name="Cheng S.J."/>
            <person name="Richter R.A."/>
            <person name="Bruno V.M."/>
            <person name="Liu G."/>
            <person name="Beyhan S."/>
            <person name="Sundermann A.J."/>
            <person name="Mounaud S."/>
            <person name="Pasculle A.W."/>
            <person name="Nierman W.C."/>
            <person name="Driscoll E."/>
            <person name="Cumbie R."/>
            <person name="Clancy C.J."/>
            <person name="Dupont C.L."/>
        </authorList>
    </citation>
    <scope>NUCLEOTIDE SEQUENCE</scope>
    <source>
        <strain evidence="15">GL11</strain>
    </source>
</reference>
<dbReference type="InterPro" id="IPR040463">
    <property type="entry name" value="BAP29/BAP31_N"/>
</dbReference>
<evidence type="ECO:0000256" key="3">
    <source>
        <dbReference type="ARBA" id="ARBA00022448"/>
    </source>
</evidence>
<comment type="function">
    <text evidence="11">May play a role in anterograde transport of membrane proteins from the endoplasmic reticulum to the Golgi.</text>
</comment>
<dbReference type="Pfam" id="PF18035">
    <property type="entry name" value="Bap31_Bap29_C"/>
    <property type="match status" value="1"/>
</dbReference>
<dbReference type="OrthoDB" id="435607at2759"/>
<evidence type="ECO:0000256" key="7">
    <source>
        <dbReference type="ARBA" id="ARBA00022927"/>
    </source>
</evidence>
<dbReference type="AlphaFoldDB" id="A0A9P6XD70"/>